<dbReference type="AlphaFoldDB" id="A0A844ATN9"/>
<keyword evidence="9" id="KW-1185">Reference proteome</keyword>
<dbReference type="OrthoDB" id="9784202at2"/>
<comment type="subcellular location">
    <subcellularLocation>
        <location evidence="1">Cell membrane</location>
        <topology evidence="1">Multi-pass membrane protein</topology>
    </subcellularLocation>
</comment>
<protein>
    <submittedName>
        <fullName evidence="8">LysE family translocator</fullName>
    </submittedName>
</protein>
<name>A0A844ATN9_9BURK</name>
<keyword evidence="4 7" id="KW-0812">Transmembrane</keyword>
<feature type="transmembrane region" description="Helical" evidence="7">
    <location>
        <begin position="70"/>
        <end position="88"/>
    </location>
</feature>
<evidence type="ECO:0000256" key="5">
    <source>
        <dbReference type="ARBA" id="ARBA00022989"/>
    </source>
</evidence>
<keyword evidence="6 7" id="KW-0472">Membrane</keyword>
<evidence type="ECO:0000256" key="4">
    <source>
        <dbReference type="ARBA" id="ARBA00022692"/>
    </source>
</evidence>
<dbReference type="RefSeq" id="WP_153583062.1">
    <property type="nucleotide sequence ID" value="NZ_WJBU01000001.1"/>
</dbReference>
<evidence type="ECO:0000256" key="6">
    <source>
        <dbReference type="ARBA" id="ARBA00023136"/>
    </source>
</evidence>
<dbReference type="PANTHER" id="PTHR30086">
    <property type="entry name" value="ARGININE EXPORTER PROTEIN ARGO"/>
    <property type="match status" value="1"/>
</dbReference>
<organism evidence="8 9">
    <name type="scientific">Caenimonas koreensis DSM 17982</name>
    <dbReference type="NCBI Taxonomy" id="1121255"/>
    <lineage>
        <taxon>Bacteria</taxon>
        <taxon>Pseudomonadati</taxon>
        <taxon>Pseudomonadota</taxon>
        <taxon>Betaproteobacteria</taxon>
        <taxon>Burkholderiales</taxon>
        <taxon>Comamonadaceae</taxon>
        <taxon>Caenimonas</taxon>
    </lineage>
</organism>
<feature type="transmembrane region" description="Helical" evidence="7">
    <location>
        <begin position="143"/>
        <end position="170"/>
    </location>
</feature>
<dbReference type="InterPro" id="IPR001123">
    <property type="entry name" value="LeuE-type"/>
</dbReference>
<evidence type="ECO:0000256" key="2">
    <source>
        <dbReference type="ARBA" id="ARBA00007928"/>
    </source>
</evidence>
<comment type="caution">
    <text evidence="8">The sequence shown here is derived from an EMBL/GenBank/DDBJ whole genome shotgun (WGS) entry which is preliminary data.</text>
</comment>
<keyword evidence="3" id="KW-1003">Cell membrane</keyword>
<dbReference type="Pfam" id="PF01810">
    <property type="entry name" value="LysE"/>
    <property type="match status" value="1"/>
</dbReference>
<evidence type="ECO:0000313" key="9">
    <source>
        <dbReference type="Proteomes" id="UP000487350"/>
    </source>
</evidence>
<evidence type="ECO:0000313" key="8">
    <source>
        <dbReference type="EMBL" id="MRD45708.1"/>
    </source>
</evidence>
<feature type="transmembrane region" description="Helical" evidence="7">
    <location>
        <begin position="6"/>
        <end position="28"/>
    </location>
</feature>
<dbReference type="GO" id="GO:0042970">
    <property type="term" value="F:homoserine transmembrane transporter activity"/>
    <property type="evidence" value="ECO:0007669"/>
    <property type="project" value="TreeGrafter"/>
</dbReference>
<evidence type="ECO:0000256" key="7">
    <source>
        <dbReference type="SAM" id="Phobius"/>
    </source>
</evidence>
<proteinExistence type="inferred from homology"/>
<feature type="transmembrane region" description="Helical" evidence="7">
    <location>
        <begin position="40"/>
        <end position="64"/>
    </location>
</feature>
<gene>
    <name evidence="8" type="ORF">GHT07_00330</name>
</gene>
<feature type="transmembrane region" description="Helical" evidence="7">
    <location>
        <begin position="109"/>
        <end position="131"/>
    </location>
</feature>
<dbReference type="PANTHER" id="PTHR30086:SF14">
    <property type="entry name" value="HOMOSERINE_HOMOSERINE LACTONE EFFLUX PROTEIN"/>
    <property type="match status" value="1"/>
</dbReference>
<evidence type="ECO:0000256" key="3">
    <source>
        <dbReference type="ARBA" id="ARBA00022475"/>
    </source>
</evidence>
<dbReference type="EMBL" id="WJBU01000001">
    <property type="protein sequence ID" value="MRD45708.1"/>
    <property type="molecule type" value="Genomic_DNA"/>
</dbReference>
<evidence type="ECO:0000256" key="1">
    <source>
        <dbReference type="ARBA" id="ARBA00004651"/>
    </source>
</evidence>
<keyword evidence="5 7" id="KW-1133">Transmembrane helix</keyword>
<comment type="similarity">
    <text evidence="2">Belongs to the Rht family.</text>
</comment>
<dbReference type="GO" id="GO:0005886">
    <property type="term" value="C:plasma membrane"/>
    <property type="evidence" value="ECO:0007669"/>
    <property type="project" value="UniProtKB-SubCell"/>
</dbReference>
<feature type="transmembrane region" description="Helical" evidence="7">
    <location>
        <begin position="182"/>
        <end position="201"/>
    </location>
</feature>
<dbReference type="Proteomes" id="UP000487350">
    <property type="component" value="Unassembled WGS sequence"/>
</dbReference>
<reference evidence="8 9" key="1">
    <citation type="submission" date="2019-11" db="EMBL/GenBank/DDBJ databases">
        <title>Caenimonas koreensis gen. nov., sp. nov., isolated from activated sludge.</title>
        <authorList>
            <person name="Seung H.R."/>
        </authorList>
    </citation>
    <scope>NUCLEOTIDE SEQUENCE [LARGE SCALE GENOMIC DNA]</scope>
    <source>
        <strain evidence="8 9">EMB320</strain>
    </source>
</reference>
<accession>A0A844ATN9</accession>
<sequence length="205" mass="21566">MSLATYLLYLGAVAVLVATPGPTMLMCVSNAINHGPRRALASGAGAIAASFVIMAASALGLGALLAASEAAFTGLKVFGAIYLIWLGIMTFHSQAAPVSSMAPRQSRSFFVQGLLVGASNPKALIFFAAFFPQFIDASQPAAWQFAVLAFTFMAGDGLMMLLCTLGVGRIAPLLRQHSAIRWINRTCGTFFALLGGMLLFVRRNA</sequence>
<dbReference type="PIRSF" id="PIRSF006324">
    <property type="entry name" value="LeuE"/>
    <property type="match status" value="1"/>
</dbReference>